<feature type="transmembrane region" description="Helical" evidence="1">
    <location>
        <begin position="22"/>
        <end position="40"/>
    </location>
</feature>
<dbReference type="AlphaFoldDB" id="A0AA36MBB6"/>
<dbReference type="Proteomes" id="UP001176961">
    <property type="component" value="Unassembled WGS sequence"/>
</dbReference>
<evidence type="ECO:0000313" key="2">
    <source>
        <dbReference type="EMBL" id="CAJ0604188.1"/>
    </source>
</evidence>
<organism evidence="2 3">
    <name type="scientific">Cylicocyclus nassatus</name>
    <name type="common">Nematode worm</name>
    <dbReference type="NCBI Taxonomy" id="53992"/>
    <lineage>
        <taxon>Eukaryota</taxon>
        <taxon>Metazoa</taxon>
        <taxon>Ecdysozoa</taxon>
        <taxon>Nematoda</taxon>
        <taxon>Chromadorea</taxon>
        <taxon>Rhabditida</taxon>
        <taxon>Rhabditina</taxon>
        <taxon>Rhabditomorpha</taxon>
        <taxon>Strongyloidea</taxon>
        <taxon>Strongylidae</taxon>
        <taxon>Cylicocyclus</taxon>
    </lineage>
</organism>
<proteinExistence type="predicted"/>
<keyword evidence="1" id="KW-0472">Membrane</keyword>
<evidence type="ECO:0000256" key="1">
    <source>
        <dbReference type="SAM" id="Phobius"/>
    </source>
</evidence>
<protein>
    <submittedName>
        <fullName evidence="2">Uncharacterized protein</fullName>
    </submittedName>
</protein>
<comment type="caution">
    <text evidence="2">The sequence shown here is derived from an EMBL/GenBank/DDBJ whole genome shotgun (WGS) entry which is preliminary data.</text>
</comment>
<reference evidence="2" key="1">
    <citation type="submission" date="2023-07" db="EMBL/GenBank/DDBJ databases">
        <authorList>
            <consortium name="CYATHOMIX"/>
        </authorList>
    </citation>
    <scope>NUCLEOTIDE SEQUENCE</scope>
    <source>
        <strain evidence="2">N/A</strain>
    </source>
</reference>
<keyword evidence="1" id="KW-0812">Transmembrane</keyword>
<keyword evidence="3" id="KW-1185">Reference proteome</keyword>
<name>A0AA36MBB6_CYLNA</name>
<accession>A0AA36MBB6</accession>
<gene>
    <name evidence="2" type="ORF">CYNAS_LOCUS16171</name>
</gene>
<evidence type="ECO:0000313" key="3">
    <source>
        <dbReference type="Proteomes" id="UP001176961"/>
    </source>
</evidence>
<sequence length="75" mass="8879">MFPTANCTTHQFFCHISREQQICRLGWLLLFLWLTTILWMTKDLWCCGPPIETHSEECILPKEETKTETKFVTVC</sequence>
<keyword evidence="1" id="KW-1133">Transmembrane helix</keyword>
<dbReference type="EMBL" id="CATQJL010000305">
    <property type="protein sequence ID" value="CAJ0604188.1"/>
    <property type="molecule type" value="Genomic_DNA"/>
</dbReference>